<evidence type="ECO:0000256" key="2">
    <source>
        <dbReference type="ARBA" id="ARBA00023015"/>
    </source>
</evidence>
<feature type="domain" description="HTH lysR-type" evidence="5">
    <location>
        <begin position="10"/>
        <end position="67"/>
    </location>
</feature>
<dbReference type="SUPFAM" id="SSF46785">
    <property type="entry name" value="Winged helix' DNA-binding domain"/>
    <property type="match status" value="1"/>
</dbReference>
<protein>
    <submittedName>
        <fullName evidence="6">LysR family transcriptional regulator</fullName>
    </submittedName>
</protein>
<dbReference type="CDD" id="cd08422">
    <property type="entry name" value="PBP2_CrgA_like"/>
    <property type="match status" value="1"/>
</dbReference>
<evidence type="ECO:0000313" key="7">
    <source>
        <dbReference type="Proteomes" id="UP001374803"/>
    </source>
</evidence>
<keyword evidence="3" id="KW-0238">DNA-binding</keyword>
<evidence type="ECO:0000256" key="4">
    <source>
        <dbReference type="ARBA" id="ARBA00023163"/>
    </source>
</evidence>
<evidence type="ECO:0000259" key="5">
    <source>
        <dbReference type="PROSITE" id="PS50931"/>
    </source>
</evidence>
<dbReference type="EMBL" id="CP089983">
    <property type="protein sequence ID" value="WXB09966.1"/>
    <property type="molecule type" value="Genomic_DNA"/>
</dbReference>
<dbReference type="Pfam" id="PF03466">
    <property type="entry name" value="LysR_substrate"/>
    <property type="match status" value="1"/>
</dbReference>
<dbReference type="PANTHER" id="PTHR30537:SF5">
    <property type="entry name" value="HTH-TYPE TRANSCRIPTIONAL ACTIVATOR TTDR-RELATED"/>
    <property type="match status" value="1"/>
</dbReference>
<dbReference type="InterPro" id="IPR036390">
    <property type="entry name" value="WH_DNA-bd_sf"/>
</dbReference>
<reference evidence="6" key="1">
    <citation type="submission" date="2021-12" db="EMBL/GenBank/DDBJ databases">
        <title>Discovery of the Pendulisporaceae a myxobacterial family with distinct sporulation behavior and unique specialized metabolism.</title>
        <authorList>
            <person name="Garcia R."/>
            <person name="Popoff A."/>
            <person name="Bader C.D."/>
            <person name="Loehr J."/>
            <person name="Walesch S."/>
            <person name="Walt C."/>
            <person name="Boldt J."/>
            <person name="Bunk B."/>
            <person name="Haeckl F.J.F.P.J."/>
            <person name="Gunesch A.P."/>
            <person name="Birkelbach J."/>
            <person name="Nuebel U."/>
            <person name="Pietschmann T."/>
            <person name="Bach T."/>
            <person name="Mueller R."/>
        </authorList>
    </citation>
    <scope>NUCLEOTIDE SEQUENCE</scope>
    <source>
        <strain evidence="6">MSr11367</strain>
    </source>
</reference>
<dbReference type="InterPro" id="IPR036388">
    <property type="entry name" value="WH-like_DNA-bd_sf"/>
</dbReference>
<dbReference type="Pfam" id="PF00126">
    <property type="entry name" value="HTH_1"/>
    <property type="match status" value="1"/>
</dbReference>
<comment type="similarity">
    <text evidence="1">Belongs to the LysR transcriptional regulatory family.</text>
</comment>
<dbReference type="Gene3D" id="1.10.10.10">
    <property type="entry name" value="Winged helix-like DNA-binding domain superfamily/Winged helix DNA-binding domain"/>
    <property type="match status" value="1"/>
</dbReference>
<dbReference type="InterPro" id="IPR005119">
    <property type="entry name" value="LysR_subst-bd"/>
</dbReference>
<name>A0ABZ2LGC5_9BACT</name>
<keyword evidence="2" id="KW-0805">Transcription regulation</keyword>
<dbReference type="SUPFAM" id="SSF53850">
    <property type="entry name" value="Periplasmic binding protein-like II"/>
    <property type="match status" value="1"/>
</dbReference>
<evidence type="ECO:0000256" key="3">
    <source>
        <dbReference type="ARBA" id="ARBA00023125"/>
    </source>
</evidence>
<gene>
    <name evidence="6" type="ORF">LVJ94_22400</name>
</gene>
<dbReference type="Gene3D" id="3.40.190.290">
    <property type="match status" value="1"/>
</dbReference>
<proteinExistence type="inferred from homology"/>
<sequence length="300" mass="32370">MGYKSTVPPVSIDDLRVVVAVAEHGSFALAARHTGVPTSTVSRTVARFEEAAGVRLFQRNSRRVSLTPEGTVLLERAAPLLDEMDRVVEDLAGEELSGRLRVTAPTVSGSRPIAEALMSFAEAHPKVIVELSLTNAVVDLLEEGLDLAFRAGPVHGADLVARRIWAVPFGLGASPAFVQKELAHRKKLDRAALESLPAIVTGPGTVWRFRREDGAATTLRPHARFSVSDLRVGIEAATRGLGIVRAPRHELVAAGLLLLEPKADVGHPEARELYAVYPSRRLLPKRVALAIDWVARALRG</sequence>
<dbReference type="RefSeq" id="WP_394839640.1">
    <property type="nucleotide sequence ID" value="NZ_CP089929.1"/>
</dbReference>
<dbReference type="PANTHER" id="PTHR30537">
    <property type="entry name" value="HTH-TYPE TRANSCRIPTIONAL REGULATOR"/>
    <property type="match status" value="1"/>
</dbReference>
<accession>A0ABZ2LGC5</accession>
<evidence type="ECO:0000256" key="1">
    <source>
        <dbReference type="ARBA" id="ARBA00009437"/>
    </source>
</evidence>
<dbReference type="InterPro" id="IPR000847">
    <property type="entry name" value="LysR_HTH_N"/>
</dbReference>
<keyword evidence="7" id="KW-1185">Reference proteome</keyword>
<dbReference type="PROSITE" id="PS50931">
    <property type="entry name" value="HTH_LYSR"/>
    <property type="match status" value="1"/>
</dbReference>
<dbReference type="InterPro" id="IPR058163">
    <property type="entry name" value="LysR-type_TF_proteobact-type"/>
</dbReference>
<evidence type="ECO:0000313" key="6">
    <source>
        <dbReference type="EMBL" id="WXB09966.1"/>
    </source>
</evidence>
<organism evidence="6 7">
    <name type="scientific">Pendulispora rubella</name>
    <dbReference type="NCBI Taxonomy" id="2741070"/>
    <lineage>
        <taxon>Bacteria</taxon>
        <taxon>Pseudomonadati</taxon>
        <taxon>Myxococcota</taxon>
        <taxon>Myxococcia</taxon>
        <taxon>Myxococcales</taxon>
        <taxon>Sorangiineae</taxon>
        <taxon>Pendulisporaceae</taxon>
        <taxon>Pendulispora</taxon>
    </lineage>
</organism>
<keyword evidence="4" id="KW-0804">Transcription</keyword>
<dbReference type="Proteomes" id="UP001374803">
    <property type="component" value="Chromosome"/>
</dbReference>